<evidence type="ECO:0000256" key="5">
    <source>
        <dbReference type="ARBA" id="ARBA00023136"/>
    </source>
</evidence>
<gene>
    <name evidence="7" type="ORF">JCM21142_3842</name>
</gene>
<dbReference type="InterPro" id="IPR013783">
    <property type="entry name" value="Ig-like_fold"/>
</dbReference>
<dbReference type="InterPro" id="IPR000601">
    <property type="entry name" value="PKD_dom"/>
</dbReference>
<dbReference type="eggNOG" id="COG3291">
    <property type="taxonomic scope" value="Bacteria"/>
</dbReference>
<feature type="domain" description="PKD" evidence="6">
    <location>
        <begin position="206"/>
        <end position="264"/>
    </location>
</feature>
<dbReference type="Gene3D" id="2.60.40.10">
    <property type="entry name" value="Immunoglobulins"/>
    <property type="match status" value="7"/>
</dbReference>
<dbReference type="InterPro" id="IPR022409">
    <property type="entry name" value="PKD/Chitinase_dom"/>
</dbReference>
<feature type="domain" description="PKD" evidence="6">
    <location>
        <begin position="127"/>
        <end position="182"/>
    </location>
</feature>
<evidence type="ECO:0000256" key="4">
    <source>
        <dbReference type="ARBA" id="ARBA00022989"/>
    </source>
</evidence>
<keyword evidence="4" id="KW-1133">Transmembrane helix</keyword>
<comment type="subcellular location">
    <subcellularLocation>
        <location evidence="1">Membrane</location>
        <topology evidence="1">Multi-pass membrane protein</topology>
    </subcellularLocation>
</comment>
<evidence type="ECO:0000256" key="1">
    <source>
        <dbReference type="ARBA" id="ARBA00004141"/>
    </source>
</evidence>
<comment type="caution">
    <text evidence="7">The sequence shown here is derived from an EMBL/GenBank/DDBJ whole genome shotgun (WGS) entry which is preliminary data.</text>
</comment>
<dbReference type="PANTHER" id="PTHR46730:SF1">
    <property type="entry name" value="PLAT DOMAIN-CONTAINING PROTEIN"/>
    <property type="match status" value="1"/>
</dbReference>
<dbReference type="InterPro" id="IPR035986">
    <property type="entry name" value="PKD_dom_sf"/>
</dbReference>
<organism evidence="7 8">
    <name type="scientific">Saccharicrinis fermentans DSM 9555 = JCM 21142</name>
    <dbReference type="NCBI Taxonomy" id="869213"/>
    <lineage>
        <taxon>Bacteria</taxon>
        <taxon>Pseudomonadati</taxon>
        <taxon>Bacteroidota</taxon>
        <taxon>Bacteroidia</taxon>
        <taxon>Marinilabiliales</taxon>
        <taxon>Marinilabiliaceae</taxon>
        <taxon>Saccharicrinis</taxon>
    </lineage>
</organism>
<dbReference type="GO" id="GO:0006816">
    <property type="term" value="P:calcium ion transport"/>
    <property type="evidence" value="ECO:0007669"/>
    <property type="project" value="TreeGrafter"/>
</dbReference>
<keyword evidence="5" id="KW-0472">Membrane</keyword>
<dbReference type="SUPFAM" id="SSF49299">
    <property type="entry name" value="PKD domain"/>
    <property type="match status" value="7"/>
</dbReference>
<dbReference type="OrthoDB" id="1116290at2"/>
<dbReference type="SMART" id="SM00089">
    <property type="entry name" value="PKD"/>
    <property type="match status" value="7"/>
</dbReference>
<evidence type="ECO:0000256" key="3">
    <source>
        <dbReference type="ARBA" id="ARBA00022737"/>
    </source>
</evidence>
<dbReference type="PANTHER" id="PTHR46730">
    <property type="entry name" value="POLYCYSTIN-1"/>
    <property type="match status" value="1"/>
</dbReference>
<accession>W7Y3Q5</accession>
<dbReference type="Pfam" id="PF00801">
    <property type="entry name" value="PKD"/>
    <property type="match status" value="1"/>
</dbReference>
<dbReference type="Pfam" id="PF18911">
    <property type="entry name" value="PKD_4"/>
    <property type="match status" value="5"/>
</dbReference>
<dbReference type="CDD" id="cd00146">
    <property type="entry name" value="PKD"/>
    <property type="match status" value="4"/>
</dbReference>
<dbReference type="Proteomes" id="UP000019402">
    <property type="component" value="Unassembled WGS sequence"/>
</dbReference>
<feature type="domain" description="PKD" evidence="6">
    <location>
        <begin position="378"/>
        <end position="414"/>
    </location>
</feature>
<sequence length="841" mass="93695">MVYIKGPVLDLTRITDCDSPYDAEFAIQLKNAESYTCVFGDGDSIVSSSETIHHVYNEKGLFPVRAYANNTENGCSYSKQYNIIIAAPEAAFDTTAYGPCSNTDIYFDPSKSIDANDFEHNQKMNKYLWDFGDGTSEFTSSQISHQYKNSGKYNVQLVISDINQCRDTITKEVEIYKPTSNFSSDYLEGCIPVKFKFTDLTTHELPINKWEWNFGDAQSSELQNPIHEYQNFGDYKVSLSVTNERGCRSTISLNNAISVANPDANFEVSDAASCINDTLKFYDTSLSNVNEFTWDFGDGNTSSLRNPEHSYQAPGNYDVTLTIIDDHGCTQEESKLAFVNIEEPPTAAFTSDQQESNCYPFPVLFTDESVYSDSGFQKWIFGDNQTGSSLKTPQHIYSKPGNYDVSLIAYSNNGCSDTIKKADFIKVGGPYAEIELADTACIHNNISFSLKNAQNISTIVWDFGDGNSSTDFTATHKYKQKGKIYPNLILKTNSNFSCNKIVSDSIYINMLAARFNFVDDIKKGCIPLNIAMNNTSEYASGYVWQTENGMSSTDNNASFTFASDGDFKVKLIASDNFGCKDTATSTITAFPLPTITTSGDTYICRGDNTALLATGGMMYQWNNQWNNDSTLVDSDTDNPIAAPSQDTHYTVTVTDTNNCINNASLKLTVQQVPTVDLVDTTIIIGETVKLNIAKDDIETYSWLDNGTISCTSCPDPTLFPLETTNYLISITDTSNCFNPEYQTTINVIKKYSVDVPTAFTPNGDNLNDIIHVRGWGIKELIYFRVFNRLGQMIFESTDINKGWNGDFKGKPQDSDTYNYVVKVATYEDKTLEKKGSLKLIR</sequence>
<proteinExistence type="predicted"/>
<feature type="domain" description="PKD" evidence="6">
    <location>
        <begin position="262"/>
        <end position="328"/>
    </location>
</feature>
<evidence type="ECO:0000256" key="2">
    <source>
        <dbReference type="ARBA" id="ARBA00022692"/>
    </source>
</evidence>
<dbReference type="GO" id="GO:0005261">
    <property type="term" value="F:monoatomic cation channel activity"/>
    <property type="evidence" value="ECO:0007669"/>
    <property type="project" value="TreeGrafter"/>
</dbReference>
<feature type="domain" description="PKD" evidence="6">
    <location>
        <begin position="39"/>
        <end position="71"/>
    </location>
</feature>
<protein>
    <submittedName>
        <fullName evidence="7">FOG protein containing PKD repeat</fullName>
    </submittedName>
</protein>
<evidence type="ECO:0000259" key="6">
    <source>
        <dbReference type="PROSITE" id="PS50093"/>
    </source>
</evidence>
<dbReference type="AlphaFoldDB" id="W7Y3Q5"/>
<keyword evidence="8" id="KW-1185">Reference proteome</keyword>
<reference evidence="7 8" key="1">
    <citation type="journal article" date="2014" name="Genome Announc.">
        <title>Draft Genome Sequence of Cytophaga fermentans JCM 21142T, a Facultative Anaerobe Isolated from Marine Mud.</title>
        <authorList>
            <person name="Starns D."/>
            <person name="Oshima K."/>
            <person name="Suda W."/>
            <person name="Iino T."/>
            <person name="Yuki M."/>
            <person name="Inoue J."/>
            <person name="Kitamura K."/>
            <person name="Iida T."/>
            <person name="Darby A."/>
            <person name="Hattori M."/>
            <person name="Ohkuma M."/>
        </authorList>
    </citation>
    <scope>NUCLEOTIDE SEQUENCE [LARGE SCALE GENOMIC DNA]</scope>
    <source>
        <strain evidence="7 8">JCM 21142</strain>
    </source>
</reference>
<dbReference type="RefSeq" id="WP_044212255.1">
    <property type="nucleotide sequence ID" value="NZ_BAMD01000007.1"/>
</dbReference>
<dbReference type="InterPro" id="IPR026341">
    <property type="entry name" value="T9SS_type_B"/>
</dbReference>
<keyword evidence="3" id="KW-0677">Repeat</keyword>
<name>W7Y3Q5_9BACT</name>
<dbReference type="EMBL" id="BAMD01000007">
    <property type="protein sequence ID" value="GAF02213.1"/>
    <property type="molecule type" value="Genomic_DNA"/>
</dbReference>
<feature type="domain" description="PKD" evidence="6">
    <location>
        <begin position="429"/>
        <end position="482"/>
    </location>
</feature>
<evidence type="ECO:0000313" key="7">
    <source>
        <dbReference type="EMBL" id="GAF02213.1"/>
    </source>
</evidence>
<evidence type="ECO:0000313" key="8">
    <source>
        <dbReference type="Proteomes" id="UP000019402"/>
    </source>
</evidence>
<dbReference type="PROSITE" id="PS50093">
    <property type="entry name" value="PKD"/>
    <property type="match status" value="7"/>
</dbReference>
<keyword evidence="2" id="KW-0812">Transmembrane</keyword>
<dbReference type="Pfam" id="PF13585">
    <property type="entry name" value="CHU_C"/>
    <property type="match status" value="1"/>
</dbReference>
<dbReference type="NCBIfam" id="TIGR04131">
    <property type="entry name" value="Bac_Flav_CTERM"/>
    <property type="match status" value="1"/>
</dbReference>
<dbReference type="GO" id="GO:0005886">
    <property type="term" value="C:plasma membrane"/>
    <property type="evidence" value="ECO:0007669"/>
    <property type="project" value="TreeGrafter"/>
</dbReference>
<dbReference type="STRING" id="869213.GCA_000517085_00678"/>
<feature type="domain" description="PKD" evidence="6">
    <location>
        <begin position="542"/>
        <end position="588"/>
    </location>
</feature>